<keyword evidence="4 6" id="KW-0949">S-adenosyl-L-methionine</keyword>
<dbReference type="PANTHER" id="PTHR11061:SF49">
    <property type="entry name" value="23S RRNA (URACIL(1939)-C(5))-METHYLTRANSFERASE RLMD"/>
    <property type="match status" value="1"/>
</dbReference>
<dbReference type="RefSeq" id="WP_115672209.1">
    <property type="nucleotide sequence ID" value="NZ_UEYP01000017.1"/>
</dbReference>
<keyword evidence="5" id="KW-0411">Iron-sulfur</keyword>
<dbReference type="SUPFAM" id="SSF50249">
    <property type="entry name" value="Nucleic acid-binding proteins"/>
    <property type="match status" value="1"/>
</dbReference>
<evidence type="ECO:0000256" key="2">
    <source>
        <dbReference type="ARBA" id="ARBA00022603"/>
    </source>
</evidence>
<keyword evidence="2 6" id="KW-0489">Methyltransferase</keyword>
<feature type="active site" evidence="7">
    <location>
        <position position="374"/>
    </location>
</feature>
<keyword evidence="1" id="KW-0408">Iron</keyword>
<dbReference type="SUPFAM" id="SSF53335">
    <property type="entry name" value="S-adenosyl-L-methionine-dependent methyltransferases"/>
    <property type="match status" value="1"/>
</dbReference>
<evidence type="ECO:0000256" key="5">
    <source>
        <dbReference type="ARBA" id="ARBA00023014"/>
    </source>
</evidence>
<evidence type="ECO:0000313" key="9">
    <source>
        <dbReference type="Proteomes" id="UP000254764"/>
    </source>
</evidence>
<feature type="active site" description="Nucleophile" evidence="6">
    <location>
        <position position="374"/>
    </location>
</feature>
<dbReference type="PROSITE" id="PS01230">
    <property type="entry name" value="TRMA_1"/>
    <property type="match status" value="1"/>
</dbReference>
<keyword evidence="1" id="KW-0004">4Fe-4S</keyword>
<evidence type="ECO:0008006" key="10">
    <source>
        <dbReference type="Google" id="ProtNLM"/>
    </source>
</evidence>
<organism evidence="8 9">
    <name type="scientific">Ciceribacter selenitireducens ATCC BAA-1503</name>
    <dbReference type="NCBI Taxonomy" id="1336235"/>
    <lineage>
        <taxon>Bacteria</taxon>
        <taxon>Pseudomonadati</taxon>
        <taxon>Pseudomonadota</taxon>
        <taxon>Alphaproteobacteria</taxon>
        <taxon>Hyphomicrobiales</taxon>
        <taxon>Rhizobiaceae</taxon>
        <taxon>Ciceribacter</taxon>
    </lineage>
</organism>
<dbReference type="Gene3D" id="3.40.50.150">
    <property type="entry name" value="Vaccinia Virus protein VP39"/>
    <property type="match status" value="1"/>
</dbReference>
<keyword evidence="1" id="KW-0479">Metal-binding</keyword>
<evidence type="ECO:0000256" key="4">
    <source>
        <dbReference type="ARBA" id="ARBA00022691"/>
    </source>
</evidence>
<sequence>MSAETVTIDALGAQGDGIFHASNGPVYVPFSLPGETLAIARVKDHGTILSYSETSPDRIAPACRHFGPDGKGGSCGGCSLQHMAKPAYNAFKRSLVVAALKSKGIDIPVGDLVEAKPGERRRVVFAARRTEKEVLIGFNQAESHHIVPIEECPISAPGIVASLDALKKIGGAAATTAEPFRMTVIETLSGLDVAIEGIKALADTERRAVTETVLALRGISRVSVNGEILIEPRKPLIDMSGVAVAPPPGAFTQATAAAEEAMVRLTLAHIGKVKRTADLFAGIGTFALRLARVAQVHAVESDEKAIRALDHAARNTQGLKPISVERRDLFRRPLMASELKTFDAVVFDPPRAGAEEQCKELARSVVKKIVAVSCNPLSLARDLAILQAGGYRVTSVTPIDQFLWTSHVEVVATLTKG</sequence>
<dbReference type="GO" id="GO:0070041">
    <property type="term" value="F:rRNA (uridine-C5-)-methyltransferase activity"/>
    <property type="evidence" value="ECO:0007669"/>
    <property type="project" value="TreeGrafter"/>
</dbReference>
<dbReference type="Gene3D" id="2.40.50.1070">
    <property type="match status" value="1"/>
</dbReference>
<evidence type="ECO:0000256" key="1">
    <source>
        <dbReference type="ARBA" id="ARBA00022485"/>
    </source>
</evidence>
<keyword evidence="3 6" id="KW-0808">Transferase</keyword>
<comment type="similarity">
    <text evidence="6">Belongs to the class I-like SAM-binding methyltransferase superfamily. RNA M5U methyltransferase family.</text>
</comment>
<reference evidence="9" key="1">
    <citation type="submission" date="2018-07" db="EMBL/GenBank/DDBJ databases">
        <authorList>
            <person name="Peiro R."/>
            <person name="Begona"/>
            <person name="Cbmso G."/>
            <person name="Lopez M."/>
            <person name="Gonzalez S."/>
        </authorList>
    </citation>
    <scope>NUCLEOTIDE SEQUENCE [LARGE SCALE GENOMIC DNA]</scope>
</reference>
<evidence type="ECO:0000313" key="8">
    <source>
        <dbReference type="EMBL" id="SSC65072.1"/>
    </source>
</evidence>
<dbReference type="GO" id="GO:0070475">
    <property type="term" value="P:rRNA base methylation"/>
    <property type="evidence" value="ECO:0007669"/>
    <property type="project" value="TreeGrafter"/>
</dbReference>
<dbReference type="GO" id="GO:0051539">
    <property type="term" value="F:4 iron, 4 sulfur cluster binding"/>
    <property type="evidence" value="ECO:0007669"/>
    <property type="project" value="UniProtKB-KW"/>
</dbReference>
<feature type="binding site" evidence="6">
    <location>
        <position position="280"/>
    </location>
    <ligand>
        <name>S-adenosyl-L-methionine</name>
        <dbReference type="ChEBI" id="CHEBI:59789"/>
    </ligand>
</feature>
<keyword evidence="9" id="KW-1185">Reference proteome</keyword>
<protein>
    <recommendedName>
        <fullName evidence="10">TRAM domain-containing protein</fullName>
    </recommendedName>
</protein>
<evidence type="ECO:0000256" key="3">
    <source>
        <dbReference type="ARBA" id="ARBA00022679"/>
    </source>
</evidence>
<name>A0A376AB87_9HYPH</name>
<dbReference type="AlphaFoldDB" id="A0A376AB87"/>
<feature type="binding site" evidence="6">
    <location>
        <position position="348"/>
    </location>
    <ligand>
        <name>S-adenosyl-L-methionine</name>
        <dbReference type="ChEBI" id="CHEBI:59789"/>
    </ligand>
</feature>
<accession>A0A376AB87</accession>
<dbReference type="InterPro" id="IPR010280">
    <property type="entry name" value="U5_MeTrfase_fam"/>
</dbReference>
<dbReference type="Gene3D" id="2.40.50.140">
    <property type="entry name" value="Nucleic acid-binding proteins"/>
    <property type="match status" value="1"/>
</dbReference>
<dbReference type="CDD" id="cd02440">
    <property type="entry name" value="AdoMet_MTases"/>
    <property type="match status" value="1"/>
</dbReference>
<dbReference type="PANTHER" id="PTHR11061">
    <property type="entry name" value="RNA M5U METHYLTRANSFERASE"/>
    <property type="match status" value="1"/>
</dbReference>
<gene>
    <name evidence="8" type="ORF">RHIZ70_780</name>
</gene>
<evidence type="ECO:0000256" key="6">
    <source>
        <dbReference type="PROSITE-ProRule" id="PRU01024"/>
    </source>
</evidence>
<dbReference type="OrthoDB" id="9804590at2"/>
<dbReference type="InterPro" id="IPR030390">
    <property type="entry name" value="MeTrfase_TrmA_AS"/>
</dbReference>
<proteinExistence type="inferred from homology"/>
<feature type="binding site" evidence="6">
    <location>
        <position position="300"/>
    </location>
    <ligand>
        <name>S-adenosyl-L-methionine</name>
        <dbReference type="ChEBI" id="CHEBI:59789"/>
    </ligand>
</feature>
<dbReference type="PROSITE" id="PS51687">
    <property type="entry name" value="SAM_MT_RNA_M5U"/>
    <property type="match status" value="1"/>
</dbReference>
<dbReference type="Proteomes" id="UP000254764">
    <property type="component" value="Unassembled WGS sequence"/>
</dbReference>
<dbReference type="Pfam" id="PF05958">
    <property type="entry name" value="tRNA_U5-meth_tr"/>
    <property type="match status" value="1"/>
</dbReference>
<feature type="binding site" evidence="6">
    <location>
        <position position="253"/>
    </location>
    <ligand>
        <name>S-adenosyl-L-methionine</name>
        <dbReference type="ChEBI" id="CHEBI:59789"/>
    </ligand>
</feature>
<dbReference type="EMBL" id="UEYP01000017">
    <property type="protein sequence ID" value="SSC65072.1"/>
    <property type="molecule type" value="Genomic_DNA"/>
</dbReference>
<evidence type="ECO:0000256" key="7">
    <source>
        <dbReference type="PROSITE-ProRule" id="PRU10015"/>
    </source>
</evidence>
<dbReference type="InterPro" id="IPR029063">
    <property type="entry name" value="SAM-dependent_MTases_sf"/>
</dbReference>
<dbReference type="InterPro" id="IPR012340">
    <property type="entry name" value="NA-bd_OB-fold"/>
</dbReference>